<dbReference type="PIRSF" id="PIRSF017388">
    <property type="entry name" value="Esterase_lipase"/>
    <property type="match status" value="1"/>
</dbReference>
<dbReference type="Gene3D" id="3.40.50.1820">
    <property type="entry name" value="alpha/beta hydrolase"/>
    <property type="match status" value="1"/>
</dbReference>
<dbReference type="SUPFAM" id="SSF53474">
    <property type="entry name" value="alpha/beta-Hydrolases"/>
    <property type="match status" value="1"/>
</dbReference>
<evidence type="ECO:0000313" key="5">
    <source>
        <dbReference type="Proteomes" id="UP000248395"/>
    </source>
</evidence>
<dbReference type="InterPro" id="IPR012354">
    <property type="entry name" value="Esterase_lipase"/>
</dbReference>
<dbReference type="GO" id="GO:0052689">
    <property type="term" value="F:carboxylic ester hydrolase activity"/>
    <property type="evidence" value="ECO:0007669"/>
    <property type="project" value="InterPro"/>
</dbReference>
<sequence length="276" mass="30997">MPSPRPAALLIHGLGGTVYDLGSLGRTLEEAGIDTHAPLLPGHGTVPDDLLATGWQDWIDSMRAQYRTLKQRHGVVHLAGVCLGALVALEVARLENHQDKLALYAPPLFLDGWSLPRLTWLRKLGYILPGMAKRMRVPEAEPFGIKNARIRKLIQQRFERGERFHYPYVPLACIREVDKLRKQLMPRLQEITCPTLIVHADEDDITSPRSAHHLQKHLGGPVDFMPLSDSYHMILVDNERMAVLARSVDFFRARPASKPRPASTTQPLWQGEAITA</sequence>
<organism evidence="4 5">
    <name type="scientific">Aquitalea magnusonii</name>
    <dbReference type="NCBI Taxonomy" id="332411"/>
    <lineage>
        <taxon>Bacteria</taxon>
        <taxon>Pseudomonadati</taxon>
        <taxon>Pseudomonadota</taxon>
        <taxon>Betaproteobacteria</taxon>
        <taxon>Neisseriales</taxon>
        <taxon>Chromobacteriaceae</taxon>
        <taxon>Aquitalea</taxon>
    </lineage>
</organism>
<evidence type="ECO:0000313" key="4">
    <source>
        <dbReference type="EMBL" id="PXX46021.1"/>
    </source>
</evidence>
<feature type="region of interest" description="Disordered" evidence="2">
    <location>
        <begin position="255"/>
        <end position="276"/>
    </location>
</feature>
<reference evidence="4 5" key="1">
    <citation type="submission" date="2018-05" db="EMBL/GenBank/DDBJ databases">
        <title>Genomic Encyclopedia of Type Strains, Phase IV (KMG-IV): sequencing the most valuable type-strain genomes for metagenomic binning, comparative biology and taxonomic classification.</title>
        <authorList>
            <person name="Goeker M."/>
        </authorList>
    </citation>
    <scope>NUCLEOTIDE SEQUENCE [LARGE SCALE GENOMIC DNA]</scope>
    <source>
        <strain evidence="4 5">DSM 25134</strain>
    </source>
</reference>
<dbReference type="InterPro" id="IPR022742">
    <property type="entry name" value="Hydrolase_4"/>
</dbReference>
<feature type="domain" description="Serine aminopeptidase S33" evidence="3">
    <location>
        <begin position="3"/>
        <end position="238"/>
    </location>
</feature>
<gene>
    <name evidence="4" type="ORF">DFR38_110119</name>
</gene>
<proteinExistence type="predicted"/>
<evidence type="ECO:0000259" key="3">
    <source>
        <dbReference type="Pfam" id="PF12146"/>
    </source>
</evidence>
<dbReference type="RefSeq" id="WP_110313467.1">
    <property type="nucleotide sequence ID" value="NZ_QJKC01000010.1"/>
</dbReference>
<comment type="caution">
    <text evidence="4">The sequence shown here is derived from an EMBL/GenBank/DDBJ whole genome shotgun (WGS) entry which is preliminary data.</text>
</comment>
<dbReference type="Pfam" id="PF12146">
    <property type="entry name" value="Hydrolase_4"/>
    <property type="match status" value="1"/>
</dbReference>
<dbReference type="InterPro" id="IPR029058">
    <property type="entry name" value="AB_hydrolase_fold"/>
</dbReference>
<dbReference type="AlphaFoldDB" id="A0A318JBH5"/>
<dbReference type="Proteomes" id="UP000248395">
    <property type="component" value="Unassembled WGS sequence"/>
</dbReference>
<keyword evidence="5" id="KW-1185">Reference proteome</keyword>
<dbReference type="EMBL" id="QJKC01000010">
    <property type="protein sequence ID" value="PXX46021.1"/>
    <property type="molecule type" value="Genomic_DNA"/>
</dbReference>
<protein>
    <submittedName>
        <fullName evidence="4">Esterase/lipase</fullName>
    </submittedName>
</protein>
<accession>A0A318JBH5</accession>
<evidence type="ECO:0000256" key="2">
    <source>
        <dbReference type="SAM" id="MobiDB-lite"/>
    </source>
</evidence>
<name>A0A318JBH5_9NEIS</name>
<feature type="site" description="Important for substrate specificity" evidence="1">
    <location>
        <position position="150"/>
    </location>
</feature>
<evidence type="ECO:0000256" key="1">
    <source>
        <dbReference type="PIRSR" id="PIRSR017388-3"/>
    </source>
</evidence>
<dbReference type="OrthoDB" id="8612291at2"/>